<evidence type="ECO:0000256" key="2">
    <source>
        <dbReference type="ARBA" id="ARBA00023235"/>
    </source>
</evidence>
<comment type="function">
    <text evidence="3 4">Catalyzes the conversion of N5-carboxyaminoimidazole ribonucleotide (N5-CAIR) to 4-carboxy-5-aminoimidazole ribonucleotide (CAIR).</text>
</comment>
<evidence type="ECO:0000256" key="4">
    <source>
        <dbReference type="PIRNR" id="PIRNR001338"/>
    </source>
</evidence>
<accession>A0A840F683</accession>
<keyword evidence="8" id="KW-1185">Reference proteome</keyword>
<protein>
    <recommendedName>
        <fullName evidence="3 4">N5-carboxyaminoimidazole ribonucleotide mutase</fullName>
        <shortName evidence="3 4">N5-CAIR mutase</shortName>
        <ecNumber evidence="3 4">5.4.99.18</ecNumber>
    </recommendedName>
    <alternativeName>
        <fullName evidence="3">5-(carboxyamino)imidazole ribonucleotide mutase</fullName>
    </alternativeName>
</protein>
<feature type="binding site" evidence="3 5">
    <location>
        <position position="15"/>
    </location>
    <ligand>
        <name>substrate</name>
    </ligand>
</feature>
<evidence type="ECO:0000259" key="6">
    <source>
        <dbReference type="SMART" id="SM01001"/>
    </source>
</evidence>
<evidence type="ECO:0000256" key="1">
    <source>
        <dbReference type="ARBA" id="ARBA00022755"/>
    </source>
</evidence>
<reference evidence="7 8" key="1">
    <citation type="submission" date="2020-08" db="EMBL/GenBank/DDBJ databases">
        <title>Sequencing the genomes of 1000 actinobacteria strains.</title>
        <authorList>
            <person name="Klenk H.-P."/>
        </authorList>
    </citation>
    <scope>NUCLEOTIDE SEQUENCE [LARGE SCALE GENOMIC DNA]</scope>
    <source>
        <strain evidence="7 8">DSM 45298</strain>
    </source>
</reference>
<dbReference type="EC" id="5.4.99.18" evidence="3 4"/>
<sequence>MTAPVGPRVGLIMGSDSDWPTMEAAAEALAEFGVAFEVGVVSAHRTPQRMLDYAKGAAARGVSVIIAGAGGAAHLPGMVASATPLPVIGVPVPLKYLDGMDSLLSIVQMPAGVPVATVSIGGARNAGLLAVRILAASDPALQSAMETFQAGLEEMVLAKDEKLRRSLLED</sequence>
<name>A0A840F683_9ACTN</name>
<comment type="similarity">
    <text evidence="3">Belongs to the AIR carboxylase family. Class I subfamily.</text>
</comment>
<comment type="caution">
    <text evidence="7">The sequence shown here is derived from an EMBL/GenBank/DDBJ whole genome shotgun (WGS) entry which is preliminary data.</text>
</comment>
<comment type="catalytic activity">
    <reaction evidence="3 4">
        <text>5-carboxyamino-1-(5-phospho-D-ribosyl)imidazole + H(+) = 5-amino-1-(5-phospho-D-ribosyl)imidazole-4-carboxylate</text>
        <dbReference type="Rhea" id="RHEA:13193"/>
        <dbReference type="ChEBI" id="CHEBI:15378"/>
        <dbReference type="ChEBI" id="CHEBI:58730"/>
        <dbReference type="ChEBI" id="CHEBI:77657"/>
        <dbReference type="EC" id="5.4.99.18"/>
    </reaction>
</comment>
<dbReference type="PIRSF" id="PIRSF001338">
    <property type="entry name" value="AIR_carboxylase"/>
    <property type="match status" value="1"/>
</dbReference>
<keyword evidence="2 3" id="KW-0413">Isomerase</keyword>
<dbReference type="GO" id="GO:0034023">
    <property type="term" value="F:5-(carboxyamino)imidazole ribonucleotide mutase activity"/>
    <property type="evidence" value="ECO:0007669"/>
    <property type="project" value="UniProtKB-UniRule"/>
</dbReference>
<dbReference type="HAMAP" id="MF_01929">
    <property type="entry name" value="PurE_classI"/>
    <property type="match status" value="1"/>
</dbReference>
<dbReference type="InterPro" id="IPR024694">
    <property type="entry name" value="PurE_prokaryotes"/>
</dbReference>
<dbReference type="AlphaFoldDB" id="A0A840F683"/>
<dbReference type="SMART" id="SM01001">
    <property type="entry name" value="AIRC"/>
    <property type="match status" value="1"/>
</dbReference>
<dbReference type="InterPro" id="IPR000031">
    <property type="entry name" value="PurE_dom"/>
</dbReference>
<evidence type="ECO:0000256" key="3">
    <source>
        <dbReference type="HAMAP-Rule" id="MF_01929"/>
    </source>
</evidence>
<gene>
    <name evidence="3" type="primary">purE</name>
    <name evidence="7" type="ORF">BKA16_002292</name>
</gene>
<feature type="domain" description="PurE" evidence="6">
    <location>
        <begin position="7"/>
        <end position="156"/>
    </location>
</feature>
<feature type="binding site" evidence="3 5">
    <location>
        <position position="18"/>
    </location>
    <ligand>
        <name>substrate</name>
    </ligand>
</feature>
<evidence type="ECO:0000256" key="5">
    <source>
        <dbReference type="PIRSR" id="PIRSR001338-1"/>
    </source>
</evidence>
<dbReference type="Proteomes" id="UP000551501">
    <property type="component" value="Unassembled WGS sequence"/>
</dbReference>
<evidence type="ECO:0000313" key="7">
    <source>
        <dbReference type="EMBL" id="MBB4135740.1"/>
    </source>
</evidence>
<dbReference type="SUPFAM" id="SSF52255">
    <property type="entry name" value="N5-CAIR mutase (phosphoribosylaminoimidazole carboxylase, PurE)"/>
    <property type="match status" value="1"/>
</dbReference>
<dbReference type="PANTHER" id="PTHR23046:SF2">
    <property type="entry name" value="PHOSPHORIBOSYLAMINOIMIDAZOLE CARBOXYLASE"/>
    <property type="match status" value="1"/>
</dbReference>
<dbReference type="GO" id="GO:0006189">
    <property type="term" value="P:'de novo' IMP biosynthetic process"/>
    <property type="evidence" value="ECO:0007669"/>
    <property type="project" value="UniProtKB-UniRule"/>
</dbReference>
<feature type="binding site" evidence="3 5">
    <location>
        <position position="45"/>
    </location>
    <ligand>
        <name>substrate</name>
    </ligand>
</feature>
<dbReference type="InterPro" id="IPR033747">
    <property type="entry name" value="PurE_ClassI"/>
</dbReference>
<dbReference type="NCBIfam" id="TIGR01162">
    <property type="entry name" value="purE"/>
    <property type="match status" value="1"/>
</dbReference>
<comment type="pathway">
    <text evidence="3 4">Purine metabolism; IMP biosynthesis via de novo pathway; 5-amino-1-(5-phospho-D-ribosyl)imidazole-4-carboxylate from 5-amino-1-(5-phospho-D-ribosyl)imidazole (N5-CAIR route): step 2/2.</text>
</comment>
<dbReference type="EMBL" id="JACIFP010000001">
    <property type="protein sequence ID" value="MBB4135740.1"/>
    <property type="molecule type" value="Genomic_DNA"/>
</dbReference>
<dbReference type="Gene3D" id="3.40.50.1970">
    <property type="match status" value="1"/>
</dbReference>
<keyword evidence="1 3" id="KW-0658">Purine biosynthesis</keyword>
<evidence type="ECO:0000313" key="8">
    <source>
        <dbReference type="Proteomes" id="UP000551501"/>
    </source>
</evidence>
<dbReference type="PANTHER" id="PTHR23046">
    <property type="entry name" value="PHOSPHORIBOSYLAMINOIMIDAZOLE CARBOXYLASE CATALYTIC SUBUNIT"/>
    <property type="match status" value="1"/>
</dbReference>
<dbReference type="RefSeq" id="WP_183370762.1">
    <property type="nucleotide sequence ID" value="NZ_BAABHL010000122.1"/>
</dbReference>
<organism evidence="7 8">
    <name type="scientific">Gordonia humi</name>
    <dbReference type="NCBI Taxonomy" id="686429"/>
    <lineage>
        <taxon>Bacteria</taxon>
        <taxon>Bacillati</taxon>
        <taxon>Actinomycetota</taxon>
        <taxon>Actinomycetes</taxon>
        <taxon>Mycobacteriales</taxon>
        <taxon>Gordoniaceae</taxon>
        <taxon>Gordonia</taxon>
    </lineage>
</organism>
<dbReference type="UniPathway" id="UPA00074">
    <property type="reaction ID" value="UER00943"/>
</dbReference>
<dbReference type="Pfam" id="PF00731">
    <property type="entry name" value="AIRC"/>
    <property type="match status" value="1"/>
</dbReference>
<proteinExistence type="inferred from homology"/>